<evidence type="ECO:0000256" key="2">
    <source>
        <dbReference type="SAM" id="MobiDB-lite"/>
    </source>
</evidence>
<dbReference type="STRING" id="4577.A0A1D6JXL8"/>
<feature type="compositionally biased region" description="Polar residues" evidence="2">
    <location>
        <begin position="276"/>
        <end position="292"/>
    </location>
</feature>
<dbReference type="InParanoid" id="A0A1D6JXL8"/>
<sequence>MEAHASRGRRTLEEIRQKRAAERMQHAVPIAASHVDSHGNQRAGAEHLARVQELENGNTELERENKMLLSKIAEKEVEKDALVNRLNDLERNVVPSLKKSLNDIYLEKDAAVVAKEDALAQLRSMKKRLKEAEEEQYRAEEDSASLRAQLNTLQQQMGHTYSGYTMGTSSEESVAMEKEIQDLQAQLKQESLLRQQEQQQLAEQSQLRQQEQEKLAKEQTRIASLEAEKQQLEDQITMLTKKATGMEDTYTYIILSFIYVRNVRTCRRYNDEDEQLNTSPVRSQPKQKTHANSGGGLGFVLSNSGFFPDSIAMLNVFDYFTIHTIVALLPHASISMVLQSHNSQMNTPFGVLLEQKASRSYLPGCSIRLVLLTYGHLPILEDASEFAARKAFSMQDREKLEQQLHDMALMIERLEGSRQKLLMEIDSQSSEIEKLFEENSALSASYQEAIDVTVQWENQVKFQVRDCLKQNEELRSHLEKLRLEQVSLLKVSNIATQSDGQTENSISNPPQMVIENISLKDQLIKEQSRSEGLSAEIMKLSAELRKAVHAQNNLARLYRPVLRDIESNLMKMKQETYATIQ</sequence>
<name>A0A1D6JXL8_MAIZE</name>
<dbReference type="ExpressionAtlas" id="A0A1D6JXL8">
    <property type="expression patterns" value="baseline and differential"/>
</dbReference>
<reference evidence="3" key="1">
    <citation type="submission" date="2015-12" db="EMBL/GenBank/DDBJ databases">
        <title>Update maize B73 reference genome by single molecule sequencing technologies.</title>
        <authorList>
            <consortium name="Maize Genome Sequencing Project"/>
            <person name="Ware D."/>
        </authorList>
    </citation>
    <scope>NUCLEOTIDE SEQUENCE [LARGE SCALE GENOMIC DNA]</scope>
    <source>
        <tissue evidence="3">Seedling</tissue>
    </source>
</reference>
<dbReference type="PANTHER" id="PTHR48163:SF2">
    <property type="entry name" value="EXPRESSED PROTEIN"/>
    <property type="match status" value="1"/>
</dbReference>
<dbReference type="SMR" id="A0A1D6JXL8"/>
<keyword evidence="1" id="KW-0175">Coiled coil</keyword>
<feature type="coiled-coil region" evidence="1">
    <location>
        <begin position="173"/>
        <end position="249"/>
    </location>
</feature>
<evidence type="ECO:0000313" key="3">
    <source>
        <dbReference type="EMBL" id="ONL96420.1"/>
    </source>
</evidence>
<evidence type="ECO:0000256" key="1">
    <source>
        <dbReference type="SAM" id="Coils"/>
    </source>
</evidence>
<protein>
    <submittedName>
        <fullName evidence="3">Myosin heavy chain-related</fullName>
    </submittedName>
</protein>
<proteinExistence type="predicted"/>
<dbReference type="FunCoup" id="A0A1D6JXL8">
    <property type="interactions" value="835"/>
</dbReference>
<feature type="coiled-coil region" evidence="1">
    <location>
        <begin position="397"/>
        <end position="438"/>
    </location>
</feature>
<accession>A0A1D6JXL8</accession>
<dbReference type="EMBL" id="CM007647">
    <property type="protein sequence ID" value="ONL96420.1"/>
    <property type="molecule type" value="Genomic_DNA"/>
</dbReference>
<feature type="coiled-coil region" evidence="1">
    <location>
        <begin position="44"/>
        <end position="149"/>
    </location>
</feature>
<feature type="region of interest" description="Disordered" evidence="2">
    <location>
        <begin position="272"/>
        <end position="292"/>
    </location>
</feature>
<dbReference type="AlphaFoldDB" id="A0A1D6JXL8"/>
<organism evidence="3">
    <name type="scientific">Zea mays</name>
    <name type="common">Maize</name>
    <dbReference type="NCBI Taxonomy" id="4577"/>
    <lineage>
        <taxon>Eukaryota</taxon>
        <taxon>Viridiplantae</taxon>
        <taxon>Streptophyta</taxon>
        <taxon>Embryophyta</taxon>
        <taxon>Tracheophyta</taxon>
        <taxon>Spermatophyta</taxon>
        <taxon>Magnoliopsida</taxon>
        <taxon>Liliopsida</taxon>
        <taxon>Poales</taxon>
        <taxon>Poaceae</taxon>
        <taxon>PACMAD clade</taxon>
        <taxon>Panicoideae</taxon>
        <taxon>Andropogonodae</taxon>
        <taxon>Andropogoneae</taxon>
        <taxon>Tripsacinae</taxon>
        <taxon>Zea</taxon>
    </lineage>
</organism>
<gene>
    <name evidence="3" type="ORF">ZEAMMB73_Zm00001d028569</name>
</gene>
<dbReference type="PANTHER" id="PTHR48163">
    <property type="entry name" value="BNAC02G25670D PROTEIN"/>
    <property type="match status" value="1"/>
</dbReference>